<gene>
    <name evidence="2" type="primary">gb28578</name>
    <name evidence="2" type="ORF">PR202_gb28578</name>
</gene>
<name>A0AAV5FXK7_ELECO</name>
<sequence length="114" mass="12679">MARLRRRCGLLPPPLPATGAVPPALLVALPRLLRAAVLWSWPYILCWPQPRRGPRPTATACCCLLPLNAVWEGEMRGPRSTRGKGPCLRPAPIEPRRTPARLRRYERGSEEAAV</sequence>
<comment type="caution">
    <text evidence="2">The sequence shown here is derived from an EMBL/GenBank/DDBJ whole genome shotgun (WGS) entry which is preliminary data.</text>
</comment>
<evidence type="ECO:0000256" key="1">
    <source>
        <dbReference type="SAM" id="MobiDB-lite"/>
    </source>
</evidence>
<proteinExistence type="predicted"/>
<keyword evidence="3" id="KW-1185">Reference proteome</keyword>
<accession>A0AAV5FXK7</accession>
<protein>
    <submittedName>
        <fullName evidence="2">Uncharacterized protein</fullName>
    </submittedName>
</protein>
<evidence type="ECO:0000313" key="2">
    <source>
        <dbReference type="EMBL" id="GJN39457.1"/>
    </source>
</evidence>
<reference evidence="2" key="2">
    <citation type="submission" date="2021-12" db="EMBL/GenBank/DDBJ databases">
        <title>Resequencing data analysis of finger millet.</title>
        <authorList>
            <person name="Hatakeyama M."/>
            <person name="Aluri S."/>
            <person name="Balachadran M.T."/>
            <person name="Sivarajan S.R."/>
            <person name="Poveda L."/>
            <person name="Shimizu-Inatsugi R."/>
            <person name="Schlapbach R."/>
            <person name="Sreeman S.M."/>
            <person name="Shimizu K.K."/>
        </authorList>
    </citation>
    <scope>NUCLEOTIDE SEQUENCE</scope>
</reference>
<feature type="region of interest" description="Disordered" evidence="1">
    <location>
        <begin position="75"/>
        <end position="114"/>
    </location>
</feature>
<organism evidence="2 3">
    <name type="scientific">Eleusine coracana subsp. coracana</name>
    <dbReference type="NCBI Taxonomy" id="191504"/>
    <lineage>
        <taxon>Eukaryota</taxon>
        <taxon>Viridiplantae</taxon>
        <taxon>Streptophyta</taxon>
        <taxon>Embryophyta</taxon>
        <taxon>Tracheophyta</taxon>
        <taxon>Spermatophyta</taxon>
        <taxon>Magnoliopsida</taxon>
        <taxon>Liliopsida</taxon>
        <taxon>Poales</taxon>
        <taxon>Poaceae</taxon>
        <taxon>PACMAD clade</taxon>
        <taxon>Chloridoideae</taxon>
        <taxon>Cynodonteae</taxon>
        <taxon>Eleusininae</taxon>
        <taxon>Eleusine</taxon>
    </lineage>
</organism>
<evidence type="ECO:0000313" key="3">
    <source>
        <dbReference type="Proteomes" id="UP001054889"/>
    </source>
</evidence>
<dbReference type="AlphaFoldDB" id="A0AAV5FXK7"/>
<dbReference type="Proteomes" id="UP001054889">
    <property type="component" value="Unassembled WGS sequence"/>
</dbReference>
<feature type="compositionally biased region" description="Basic and acidic residues" evidence="1">
    <location>
        <begin position="103"/>
        <end position="114"/>
    </location>
</feature>
<reference evidence="2" key="1">
    <citation type="journal article" date="2018" name="DNA Res.">
        <title>Multiple hybrid de novo genome assembly of finger millet, an orphan allotetraploid crop.</title>
        <authorList>
            <person name="Hatakeyama M."/>
            <person name="Aluri S."/>
            <person name="Balachadran M.T."/>
            <person name="Sivarajan S.R."/>
            <person name="Patrignani A."/>
            <person name="Gruter S."/>
            <person name="Poveda L."/>
            <person name="Shimizu-Inatsugi R."/>
            <person name="Baeten J."/>
            <person name="Francoijs K.J."/>
            <person name="Nataraja K.N."/>
            <person name="Reddy Y.A.N."/>
            <person name="Phadnis S."/>
            <person name="Ravikumar R.L."/>
            <person name="Schlapbach R."/>
            <person name="Sreeman S.M."/>
            <person name="Shimizu K.K."/>
        </authorList>
    </citation>
    <scope>NUCLEOTIDE SEQUENCE</scope>
</reference>
<dbReference type="EMBL" id="BQKI01000098">
    <property type="protein sequence ID" value="GJN39457.1"/>
    <property type="molecule type" value="Genomic_DNA"/>
</dbReference>